<organism evidence="1">
    <name type="scientific">uncultured Caudovirales phage</name>
    <dbReference type="NCBI Taxonomy" id="2100421"/>
    <lineage>
        <taxon>Viruses</taxon>
        <taxon>Duplodnaviria</taxon>
        <taxon>Heunggongvirae</taxon>
        <taxon>Uroviricota</taxon>
        <taxon>Caudoviricetes</taxon>
        <taxon>Peduoviridae</taxon>
        <taxon>Maltschvirus</taxon>
        <taxon>Maltschvirus maltsch</taxon>
    </lineage>
</organism>
<dbReference type="Pfam" id="PF03237">
    <property type="entry name" value="Terminase_6N"/>
    <property type="match status" value="1"/>
</dbReference>
<dbReference type="InterPro" id="IPR027417">
    <property type="entry name" value="P-loop_NTPase"/>
</dbReference>
<sequence>MKLTPHPVIKLPSDEELKLLAKKVGAEELARILRIREEKIQAEKTDPYRHGYEPFHWKDADELLKKHQEMCVLGGNRAGKTEWAAKRIVSAMVNIPNARIWCLHTTSQSSIQMQQNVIWKYIPSEFKSLKKGRVTNVQYSQKNGFSDGTFIFPNGSQCYFMNYAQEKRVIEGGECDIIWCDELVPLDWIETLRYRVVTRRGKLIVTFTPISGYTNVVKEYISGCKVLESRIATILDQKIQHTPGVPAGHMPYRAKSRGKDSGVIWFHSQFNPYNPFDELCRTLEGKTTYEKKIRAYGWADGLAGAQFPRFGDLNEIDHDKIPKEGTNYMVVDPAGARNWFMLWLRAVGTGENTKWFIYREWPDVSYGEWALPDTKLDGKAGPAQRAGGGRGIDEYKELIRSFEVDEVVEERFIDPRAGATQAASKEGGTSLIELLDSDPDPMYFQPAAGIRIEDGVTLINDALSHNPGEPLSSINQPKLYISKNCENLIYSLREWTGADGEKGASKDPIDCLRYLVVMQPEQYDEKSFKCKGGGSY</sequence>
<name>A0A6J7XM28_9CAUD</name>
<dbReference type="Gene3D" id="3.40.50.300">
    <property type="entry name" value="P-loop containing nucleotide triphosphate hydrolases"/>
    <property type="match status" value="1"/>
</dbReference>
<protein>
    <submittedName>
        <fullName evidence="1">Terminase-like family</fullName>
    </submittedName>
</protein>
<dbReference type="Gene3D" id="3.30.420.280">
    <property type="match status" value="1"/>
</dbReference>
<reference evidence="1" key="1">
    <citation type="submission" date="2020-05" db="EMBL/GenBank/DDBJ databases">
        <authorList>
            <person name="Chiriac C."/>
            <person name="Salcher M."/>
            <person name="Ghai R."/>
            <person name="Kavagutti S V."/>
        </authorList>
    </citation>
    <scope>NUCLEOTIDE SEQUENCE</scope>
</reference>
<proteinExistence type="predicted"/>
<gene>
    <name evidence="1" type="ORF">UFOVP144_44</name>
</gene>
<accession>A0A6J7XM28</accession>
<evidence type="ECO:0000313" key="1">
    <source>
        <dbReference type="EMBL" id="CAB5238334.1"/>
    </source>
</evidence>
<dbReference type="EMBL" id="LR798451">
    <property type="protein sequence ID" value="CAB5238334.1"/>
    <property type="molecule type" value="Genomic_DNA"/>
</dbReference>